<protein>
    <submittedName>
        <fullName evidence="4">NAD(+) hydrolase sarm1</fullName>
    </submittedName>
</protein>
<reference evidence="4" key="1">
    <citation type="submission" date="2020-08" db="EMBL/GenBank/DDBJ databases">
        <title>Multicomponent nature underlies the extraordinary mechanical properties of spider dragline silk.</title>
        <authorList>
            <person name="Kono N."/>
            <person name="Nakamura H."/>
            <person name="Mori M."/>
            <person name="Yoshida Y."/>
            <person name="Ohtoshi R."/>
            <person name="Malay A.D."/>
            <person name="Moran D.A.P."/>
            <person name="Tomita M."/>
            <person name="Numata K."/>
            <person name="Arakawa K."/>
        </authorList>
    </citation>
    <scope>NUCLEOTIDE SEQUENCE</scope>
</reference>
<dbReference type="PANTHER" id="PTHR22998:SF1">
    <property type="entry name" value="NAD(+) HYDROLASE SARM1"/>
    <property type="match status" value="1"/>
</dbReference>
<dbReference type="OrthoDB" id="202764at2759"/>
<dbReference type="InterPro" id="IPR039184">
    <property type="entry name" value="SARM1"/>
</dbReference>
<dbReference type="EMBL" id="BMAW01056117">
    <property type="protein sequence ID" value="GFT04368.1"/>
    <property type="molecule type" value="Genomic_DNA"/>
</dbReference>
<keyword evidence="3" id="KW-0677">Repeat</keyword>
<dbReference type="PANTHER" id="PTHR22998">
    <property type="entry name" value="SARM1"/>
    <property type="match status" value="1"/>
</dbReference>
<evidence type="ECO:0000313" key="5">
    <source>
        <dbReference type="Proteomes" id="UP000887013"/>
    </source>
</evidence>
<gene>
    <name evidence="4" type="primary">Ect4</name>
    <name evidence="4" type="ORF">NPIL_451651</name>
</gene>
<name>A0A8X6NBG5_NEPPI</name>
<evidence type="ECO:0000256" key="2">
    <source>
        <dbReference type="ARBA" id="ARBA00022490"/>
    </source>
</evidence>
<organism evidence="4 5">
    <name type="scientific">Nephila pilipes</name>
    <name type="common">Giant wood spider</name>
    <name type="synonym">Nephila maculata</name>
    <dbReference type="NCBI Taxonomy" id="299642"/>
    <lineage>
        <taxon>Eukaryota</taxon>
        <taxon>Metazoa</taxon>
        <taxon>Ecdysozoa</taxon>
        <taxon>Arthropoda</taxon>
        <taxon>Chelicerata</taxon>
        <taxon>Arachnida</taxon>
        <taxon>Araneae</taxon>
        <taxon>Araneomorphae</taxon>
        <taxon>Entelegynae</taxon>
        <taxon>Araneoidea</taxon>
        <taxon>Nephilidae</taxon>
        <taxon>Nephila</taxon>
    </lineage>
</organism>
<keyword evidence="2" id="KW-0963">Cytoplasm</keyword>
<dbReference type="AlphaFoldDB" id="A0A8X6NBG5"/>
<accession>A0A8X6NBG5</accession>
<dbReference type="GO" id="GO:0048678">
    <property type="term" value="P:response to axon injury"/>
    <property type="evidence" value="ECO:0007669"/>
    <property type="project" value="InterPro"/>
</dbReference>
<evidence type="ECO:0000256" key="1">
    <source>
        <dbReference type="ARBA" id="ARBA00004496"/>
    </source>
</evidence>
<evidence type="ECO:0000256" key="3">
    <source>
        <dbReference type="ARBA" id="ARBA00022737"/>
    </source>
</evidence>
<dbReference type="GO" id="GO:0035591">
    <property type="term" value="F:signaling adaptor activity"/>
    <property type="evidence" value="ECO:0007669"/>
    <property type="project" value="InterPro"/>
</dbReference>
<keyword evidence="4" id="KW-0378">Hydrolase</keyword>
<dbReference type="GO" id="GO:0003953">
    <property type="term" value="F:NAD+ nucleosidase activity"/>
    <property type="evidence" value="ECO:0007669"/>
    <property type="project" value="InterPro"/>
</dbReference>
<keyword evidence="5" id="KW-1185">Reference proteome</keyword>
<comment type="subcellular location">
    <subcellularLocation>
        <location evidence="1">Cytoplasm</location>
    </subcellularLocation>
</comment>
<comment type="caution">
    <text evidence="4">The sequence shown here is derived from an EMBL/GenBank/DDBJ whole genome shotgun (WGS) entry which is preliminary data.</text>
</comment>
<dbReference type="GO" id="GO:0030425">
    <property type="term" value="C:dendrite"/>
    <property type="evidence" value="ECO:0007669"/>
    <property type="project" value="TreeGrafter"/>
</dbReference>
<dbReference type="GO" id="GO:0034128">
    <property type="term" value="P:negative regulation of MyD88-independent toll-like receptor signaling pathway"/>
    <property type="evidence" value="ECO:0007669"/>
    <property type="project" value="InterPro"/>
</dbReference>
<evidence type="ECO:0000313" key="4">
    <source>
        <dbReference type="EMBL" id="GFT04368.1"/>
    </source>
</evidence>
<proteinExistence type="predicted"/>
<dbReference type="Proteomes" id="UP000887013">
    <property type="component" value="Unassembled WGS sequence"/>
</dbReference>
<dbReference type="GO" id="GO:0005737">
    <property type="term" value="C:cytoplasm"/>
    <property type="evidence" value="ECO:0007669"/>
    <property type="project" value="UniProtKB-SubCell"/>
</dbReference>
<sequence length="183" mass="20874">MISVTNLVGEHRGIVLNKSKHGNARCTDSEEAATENLDVSHITEDLMVFCSVDKRGILSWFSPPYALDRCINDTVTGLGHREIVEALKSQCNIIPILDNFQWPESETLPEDMRALSYFNGVRWIHDYQDACVDKIERFMRGELNVRADGNHHSTAWDGRLCHPRNTWFYTPMSASSQLPPKQQ</sequence>